<dbReference type="SUPFAM" id="SSF159468">
    <property type="entry name" value="AtpF-like"/>
    <property type="match status" value="1"/>
</dbReference>
<dbReference type="Pfam" id="PF01990">
    <property type="entry name" value="ATP-synt_F"/>
    <property type="match status" value="1"/>
</dbReference>
<dbReference type="STRING" id="520764.AN618_06920"/>
<evidence type="ECO:0000313" key="5">
    <source>
        <dbReference type="Proteomes" id="UP000070427"/>
    </source>
</evidence>
<comment type="similarity">
    <text evidence="1">Belongs to the V-ATPase F subunit family.</text>
</comment>
<dbReference type="AlphaFoldDB" id="A0A140LBZ8"/>
<dbReference type="EMBL" id="LOED01000005">
    <property type="protein sequence ID" value="KXG78073.1"/>
    <property type="molecule type" value="Genomic_DNA"/>
</dbReference>
<reference evidence="4 5" key="1">
    <citation type="submission" date="2015-12" db="EMBL/GenBank/DDBJ databases">
        <title>Draft genome sequnece of Fervidicola ferrireducens strain Y170.</title>
        <authorList>
            <person name="Patel B.K."/>
        </authorList>
    </citation>
    <scope>NUCLEOTIDE SEQUENCE [LARGE SCALE GENOMIC DNA]</scope>
    <source>
        <strain evidence="4 5">Y170</strain>
    </source>
</reference>
<evidence type="ECO:0000256" key="1">
    <source>
        <dbReference type="ARBA" id="ARBA00010148"/>
    </source>
</evidence>
<evidence type="ECO:0000256" key="2">
    <source>
        <dbReference type="ARBA" id="ARBA00022448"/>
    </source>
</evidence>
<name>A0A140LBZ8_9FIRM</name>
<dbReference type="OrthoDB" id="46791at2"/>
<dbReference type="InParanoid" id="A0A140LBZ8"/>
<dbReference type="GO" id="GO:0046961">
    <property type="term" value="F:proton-transporting ATPase activity, rotational mechanism"/>
    <property type="evidence" value="ECO:0007669"/>
    <property type="project" value="InterPro"/>
</dbReference>
<keyword evidence="5" id="KW-1185">Reference proteome</keyword>
<keyword evidence="2" id="KW-0813">Transport</keyword>
<evidence type="ECO:0000313" key="4">
    <source>
        <dbReference type="EMBL" id="KXG78073.1"/>
    </source>
</evidence>
<dbReference type="InterPro" id="IPR036906">
    <property type="entry name" value="ATPase_V1_fsu_sf"/>
</dbReference>
<keyword evidence="3" id="KW-0406">Ion transport</keyword>
<comment type="caution">
    <text evidence="4">The sequence shown here is derived from an EMBL/GenBank/DDBJ whole genome shotgun (WGS) entry which is preliminary data.</text>
</comment>
<accession>A0A140LBZ8</accession>
<proteinExistence type="inferred from homology"/>
<dbReference type="Gene3D" id="3.40.50.10580">
    <property type="entry name" value="ATPase, V1 complex, subunit F"/>
    <property type="match status" value="1"/>
</dbReference>
<dbReference type="RefSeq" id="WP_066352120.1">
    <property type="nucleotide sequence ID" value="NZ_LOED01000005.1"/>
</dbReference>
<protein>
    <submittedName>
        <fullName evidence="4">V-type ATP synthase subunit F</fullName>
    </submittedName>
</protein>
<evidence type="ECO:0000256" key="3">
    <source>
        <dbReference type="ARBA" id="ARBA00023065"/>
    </source>
</evidence>
<dbReference type="Proteomes" id="UP000070427">
    <property type="component" value="Unassembled WGS sequence"/>
</dbReference>
<organism evidence="4 5">
    <name type="scientific">Fervidicola ferrireducens</name>
    <dbReference type="NCBI Taxonomy" id="520764"/>
    <lineage>
        <taxon>Bacteria</taxon>
        <taxon>Bacillati</taxon>
        <taxon>Bacillota</taxon>
        <taxon>Clostridia</taxon>
        <taxon>Thermosediminibacterales</taxon>
        <taxon>Thermosediminibacteraceae</taxon>
        <taxon>Fervidicola</taxon>
    </lineage>
</organism>
<gene>
    <name evidence="4" type="primary">atpF_1</name>
    <name evidence="4" type="ORF">AN618_06920</name>
</gene>
<dbReference type="InterPro" id="IPR008218">
    <property type="entry name" value="ATPase_V1-cplx_f_g_su"/>
</dbReference>
<sequence length="102" mass="11456">MKALVLSDNMDTLTGMRLAGIDGKIIHERSELISELNEIYQKKDIGLVIITESLAEKAKDEISLLKLKKGPPIIIEVPDRQGSRRPPDFLTRYIKESVGIKI</sequence>